<dbReference type="InterPro" id="IPR021176">
    <property type="entry name" value="Competence-induced_CoiA"/>
</dbReference>
<dbReference type="Pfam" id="PF25164">
    <property type="entry name" value="CoiA_N"/>
    <property type="match status" value="1"/>
</dbReference>
<dbReference type="InterPro" id="IPR057252">
    <property type="entry name" value="CoiA_C"/>
</dbReference>
<dbReference type="AlphaFoldDB" id="A0A1I0C8B9"/>
<keyword evidence="5" id="KW-1185">Reference proteome</keyword>
<sequence>MLQAKSKKGVVTTLATLPKSKIEELRSRPFYCPSCNQPVIIKAGTQIIPHFAHRQNTICPANEQGESAAHEKGKLLLFNWLKSQGYTVLLEAYLSEINQRPDLLIIRHNKKIAIEYQCARVPLEQIQKRNQGYRKLGIIPIWILGANHFQRIGGNLVKMNLFTLQFLHQFTSPEELTLYYFDPTNNYFIMVQDLYVITTKKAIAKLNVKNLNDIRFPHLFQYHKLKTRDILKQWQKEKYTYRMKRQKHLTGRKLVWQHWLYNKGKTIDQLPSAIFLPISTQYVMKTPTWDWQSRIALDIIDPIAIGEQFSMQDCMFLLKNHFHSKSQFTLIHAFKNPVKQYLKFLCYLNIIQQTSKLQYKKVNHFRFYQQLEEAITGDKQLIDTLLSRL</sequence>
<name>A0A1I0C8B9_9BACI</name>
<dbReference type="PIRSF" id="PIRSF007487">
    <property type="entry name" value="Competence-induced_CoiA_bac"/>
    <property type="match status" value="1"/>
</dbReference>
<dbReference type="Pfam" id="PF25166">
    <property type="entry name" value="CoiA_C"/>
    <property type="match status" value="1"/>
</dbReference>
<reference evidence="4 5" key="1">
    <citation type="submission" date="2016-10" db="EMBL/GenBank/DDBJ databases">
        <authorList>
            <person name="de Groot N.N."/>
        </authorList>
    </citation>
    <scope>NUCLEOTIDE SEQUENCE [LARGE SCALE GENOMIC DNA]</scope>
    <source>
        <strain evidence="4 5">IBRC-M 10780</strain>
    </source>
</reference>
<dbReference type="InterPro" id="IPR010330">
    <property type="entry name" value="CoiA_nuc"/>
</dbReference>
<evidence type="ECO:0000313" key="5">
    <source>
        <dbReference type="Proteomes" id="UP000198618"/>
    </source>
</evidence>
<dbReference type="RefSeq" id="WP_090868720.1">
    <property type="nucleotide sequence ID" value="NZ_FOHE01000006.1"/>
</dbReference>
<dbReference type="STRING" id="930131.SAMN05216389_10685"/>
<dbReference type="OrthoDB" id="3784230at2"/>
<evidence type="ECO:0000259" key="3">
    <source>
        <dbReference type="Pfam" id="PF25166"/>
    </source>
</evidence>
<proteinExistence type="predicted"/>
<feature type="domain" description="Competence protein CoiA-like N-terminal" evidence="2">
    <location>
        <begin position="16"/>
        <end position="61"/>
    </location>
</feature>
<organism evidence="4 5">
    <name type="scientific">Oceanobacillus limi</name>
    <dbReference type="NCBI Taxonomy" id="930131"/>
    <lineage>
        <taxon>Bacteria</taxon>
        <taxon>Bacillati</taxon>
        <taxon>Bacillota</taxon>
        <taxon>Bacilli</taxon>
        <taxon>Bacillales</taxon>
        <taxon>Bacillaceae</taxon>
        <taxon>Oceanobacillus</taxon>
    </lineage>
</organism>
<dbReference type="Pfam" id="PF06054">
    <property type="entry name" value="CoiA_nuc"/>
    <property type="match status" value="1"/>
</dbReference>
<evidence type="ECO:0000259" key="2">
    <source>
        <dbReference type="Pfam" id="PF25164"/>
    </source>
</evidence>
<dbReference type="EMBL" id="FOHE01000006">
    <property type="protein sequence ID" value="SET15648.1"/>
    <property type="molecule type" value="Genomic_DNA"/>
</dbReference>
<feature type="domain" description="Competence protein CoiA C-terminal" evidence="3">
    <location>
        <begin position="233"/>
        <end position="375"/>
    </location>
</feature>
<accession>A0A1I0C8B9</accession>
<dbReference type="InterPro" id="IPR057253">
    <property type="entry name" value="CoiA-like_N"/>
</dbReference>
<dbReference type="Proteomes" id="UP000198618">
    <property type="component" value="Unassembled WGS sequence"/>
</dbReference>
<evidence type="ECO:0000313" key="4">
    <source>
        <dbReference type="EMBL" id="SET15648.1"/>
    </source>
</evidence>
<gene>
    <name evidence="4" type="ORF">SAMN05216389_10685</name>
</gene>
<protein>
    <submittedName>
        <fullName evidence="4">Competence protein CoiA-like family, contains a predicted nuclease domain</fullName>
    </submittedName>
</protein>
<evidence type="ECO:0000259" key="1">
    <source>
        <dbReference type="Pfam" id="PF06054"/>
    </source>
</evidence>
<feature type="domain" description="Competence protein CoiA nuclease-like" evidence="1">
    <location>
        <begin position="66"/>
        <end position="223"/>
    </location>
</feature>